<dbReference type="PROSITE" id="PS00765">
    <property type="entry name" value="P_GLUCOSE_ISOMERASE_1"/>
    <property type="match status" value="1"/>
</dbReference>
<reference evidence="9 10" key="1">
    <citation type="submission" date="2023-04" db="EMBL/GenBank/DDBJ databases">
        <title>Ottowia paracancer sp. nov., isolated from human stomach.</title>
        <authorList>
            <person name="Song Y."/>
        </authorList>
    </citation>
    <scope>NUCLEOTIDE SEQUENCE [LARGE SCALE GENOMIC DNA]</scope>
    <source>
        <strain evidence="9 10">10c7w1</strain>
    </source>
</reference>
<comment type="pathway">
    <text evidence="1 7 8">Carbohydrate degradation; glycolysis; D-glyceraldehyde 3-phosphate and glycerone phosphate from D-glucose: step 2/4.</text>
</comment>
<dbReference type="PANTHER" id="PTHR11469:SF1">
    <property type="entry name" value="GLUCOSE-6-PHOSPHATE ISOMERASE"/>
    <property type="match status" value="1"/>
</dbReference>
<dbReference type="RefSeq" id="WP_279523447.1">
    <property type="nucleotide sequence ID" value="NZ_JARVII010000001.1"/>
</dbReference>
<dbReference type="Gene3D" id="1.10.1390.10">
    <property type="match status" value="1"/>
</dbReference>
<dbReference type="InterPro" id="IPR018189">
    <property type="entry name" value="Phosphoglucose_isomerase_CS"/>
</dbReference>
<evidence type="ECO:0000256" key="1">
    <source>
        <dbReference type="ARBA" id="ARBA00004926"/>
    </source>
</evidence>
<dbReference type="PRINTS" id="PR00662">
    <property type="entry name" value="G6PISOMERASE"/>
</dbReference>
<dbReference type="GO" id="GO:0006094">
    <property type="term" value="P:gluconeogenesis"/>
    <property type="evidence" value="ECO:0007669"/>
    <property type="project" value="UniProtKB-UniRule"/>
</dbReference>
<comment type="function">
    <text evidence="7">Catalyzes the reversible isomerization of glucose-6-phosphate to fructose-6-phosphate.</text>
</comment>
<dbReference type="InterPro" id="IPR035482">
    <property type="entry name" value="SIS_PGI_2"/>
</dbReference>
<dbReference type="Gene3D" id="3.40.50.10490">
    <property type="entry name" value="Glucose-6-phosphate isomerase like protein, domain 1"/>
    <property type="match status" value="2"/>
</dbReference>
<organism evidence="9 10">
    <name type="scientific">Ottowia cancrivicina</name>
    <dbReference type="NCBI Taxonomy" id="3040346"/>
    <lineage>
        <taxon>Bacteria</taxon>
        <taxon>Pseudomonadati</taxon>
        <taxon>Pseudomonadota</taxon>
        <taxon>Betaproteobacteria</taxon>
        <taxon>Burkholderiales</taxon>
        <taxon>Comamonadaceae</taxon>
        <taxon>Ottowia</taxon>
    </lineage>
</organism>
<dbReference type="InterPro" id="IPR046348">
    <property type="entry name" value="SIS_dom_sf"/>
</dbReference>
<keyword evidence="10" id="KW-1185">Reference proteome</keyword>
<evidence type="ECO:0000256" key="6">
    <source>
        <dbReference type="ARBA" id="ARBA00029321"/>
    </source>
</evidence>
<comment type="similarity">
    <text evidence="2 7 8">Belongs to the GPI family.</text>
</comment>
<dbReference type="PANTHER" id="PTHR11469">
    <property type="entry name" value="GLUCOSE-6-PHOSPHATE ISOMERASE"/>
    <property type="match status" value="1"/>
</dbReference>
<dbReference type="Proteomes" id="UP001237156">
    <property type="component" value="Unassembled WGS sequence"/>
</dbReference>
<dbReference type="EC" id="5.3.1.9" evidence="7"/>
<evidence type="ECO:0000256" key="8">
    <source>
        <dbReference type="RuleBase" id="RU000612"/>
    </source>
</evidence>
<name>A0AAW6RFH7_9BURK</name>
<dbReference type="GO" id="GO:0048029">
    <property type="term" value="F:monosaccharide binding"/>
    <property type="evidence" value="ECO:0007669"/>
    <property type="project" value="TreeGrafter"/>
</dbReference>
<dbReference type="PROSITE" id="PS00174">
    <property type="entry name" value="P_GLUCOSE_ISOMERASE_2"/>
    <property type="match status" value="1"/>
</dbReference>
<proteinExistence type="inferred from homology"/>
<evidence type="ECO:0000256" key="2">
    <source>
        <dbReference type="ARBA" id="ARBA00006604"/>
    </source>
</evidence>
<feature type="active site" evidence="7">
    <location>
        <position position="384"/>
    </location>
</feature>
<keyword evidence="3 7" id="KW-0312">Gluconeogenesis</keyword>
<dbReference type="SUPFAM" id="SSF53697">
    <property type="entry name" value="SIS domain"/>
    <property type="match status" value="1"/>
</dbReference>
<comment type="caution">
    <text evidence="9">The sequence shown here is derived from an EMBL/GenBank/DDBJ whole genome shotgun (WGS) entry which is preliminary data.</text>
</comment>
<comment type="subcellular location">
    <subcellularLocation>
        <location evidence="7">Cytoplasm</location>
    </subcellularLocation>
</comment>
<comment type="pathway">
    <text evidence="7">Carbohydrate biosynthesis; gluconeogenesis.</text>
</comment>
<dbReference type="GO" id="GO:0051156">
    <property type="term" value="P:glucose 6-phosphate metabolic process"/>
    <property type="evidence" value="ECO:0007669"/>
    <property type="project" value="TreeGrafter"/>
</dbReference>
<dbReference type="CDD" id="cd05015">
    <property type="entry name" value="SIS_PGI_1"/>
    <property type="match status" value="1"/>
</dbReference>
<dbReference type="PROSITE" id="PS51463">
    <property type="entry name" value="P_GLUCOSE_ISOMERASE_3"/>
    <property type="match status" value="1"/>
</dbReference>
<dbReference type="GO" id="GO:0006096">
    <property type="term" value="P:glycolytic process"/>
    <property type="evidence" value="ECO:0007669"/>
    <property type="project" value="UniProtKB-UniRule"/>
</dbReference>
<dbReference type="HAMAP" id="MF_00473">
    <property type="entry name" value="G6P_isomerase"/>
    <property type="match status" value="1"/>
</dbReference>
<gene>
    <name evidence="7 9" type="primary">pgi</name>
    <name evidence="9" type="ORF">QB898_01030</name>
</gene>
<sequence>MSLASRPRCDATPAWAALAAHHRQRFDGADAFDLRRAFAEDARRFERLSLQAPHVFADLSKNLLDERALALLLQLAAQCQLESYRDAMLGGQAVNNTEGRPALHPLLRCPPGAAPAALQAEHRECMKQLDAMLALAESIRAQGRFTDVVHIGIGGSDLGPRLALQALQDHARPGGPRIHFVANMDGHELAAALAALQPARTLFVIASKSFGTAETLQNARSARAWFLQNGGQESDLAAHFAALTARPEAARAFGAGRCLTFADGVGGRYSLWSAIGLPVAIALGAAGFKALLAGAHAMDCHFASAPLHANLPALLGLLDVWNRNFHRFASRCIAPYHHGLRRLPAYLQQLEMESNGKRVDAAGQPLAFDSAPVVWGEAGSNGQHAFFQMLHQGTQVIPVDFIVTREAAHELPGHHAKLLTNALAQSRALMMGQAGEDGHRHFPGNRPSTFLLLERLEPASFGALLALHEHRVFTSGAIWGLNSFDQWGVELGKRHAGDIEACLLQGHAQGMDASTAGLLARLR</sequence>
<dbReference type="NCBIfam" id="NF001211">
    <property type="entry name" value="PRK00179.1"/>
    <property type="match status" value="1"/>
</dbReference>
<keyword evidence="7" id="KW-0963">Cytoplasm</keyword>
<feature type="active site" description="Proton donor" evidence="7">
    <location>
        <position position="353"/>
    </location>
</feature>
<keyword evidence="5 7" id="KW-0413">Isomerase</keyword>
<protein>
    <recommendedName>
        <fullName evidence="7">Glucose-6-phosphate isomerase</fullName>
        <shortName evidence="7">GPI</shortName>
        <ecNumber evidence="7">5.3.1.9</ecNumber>
    </recommendedName>
    <alternativeName>
        <fullName evidence="7">Phosphoglucose isomerase</fullName>
        <shortName evidence="7">PGI</shortName>
    </alternativeName>
    <alternativeName>
        <fullName evidence="7">Phosphohexose isomerase</fullName>
        <shortName evidence="7">PHI</shortName>
    </alternativeName>
</protein>
<feature type="active site" evidence="7">
    <location>
        <position position="493"/>
    </location>
</feature>
<accession>A0AAW6RFH7</accession>
<dbReference type="EMBL" id="JARVII010000001">
    <property type="protein sequence ID" value="MDG9698315.1"/>
    <property type="molecule type" value="Genomic_DNA"/>
</dbReference>
<evidence type="ECO:0000256" key="5">
    <source>
        <dbReference type="ARBA" id="ARBA00023235"/>
    </source>
</evidence>
<comment type="catalytic activity">
    <reaction evidence="6 7 8">
        <text>alpha-D-glucose 6-phosphate = beta-D-fructose 6-phosphate</text>
        <dbReference type="Rhea" id="RHEA:11816"/>
        <dbReference type="ChEBI" id="CHEBI:57634"/>
        <dbReference type="ChEBI" id="CHEBI:58225"/>
        <dbReference type="EC" id="5.3.1.9"/>
    </reaction>
</comment>
<dbReference type="GO" id="GO:0005829">
    <property type="term" value="C:cytosol"/>
    <property type="evidence" value="ECO:0007669"/>
    <property type="project" value="TreeGrafter"/>
</dbReference>
<dbReference type="Pfam" id="PF00342">
    <property type="entry name" value="PGI"/>
    <property type="match status" value="1"/>
</dbReference>
<dbReference type="AlphaFoldDB" id="A0AAW6RFH7"/>
<keyword evidence="4 7" id="KW-0324">Glycolysis</keyword>
<dbReference type="InterPro" id="IPR035476">
    <property type="entry name" value="SIS_PGI_1"/>
</dbReference>
<evidence type="ECO:0000313" key="10">
    <source>
        <dbReference type="Proteomes" id="UP001237156"/>
    </source>
</evidence>
<dbReference type="CDD" id="cd05016">
    <property type="entry name" value="SIS_PGI_2"/>
    <property type="match status" value="1"/>
</dbReference>
<evidence type="ECO:0000313" key="9">
    <source>
        <dbReference type="EMBL" id="MDG9698315.1"/>
    </source>
</evidence>
<evidence type="ECO:0000256" key="3">
    <source>
        <dbReference type="ARBA" id="ARBA00022432"/>
    </source>
</evidence>
<dbReference type="InterPro" id="IPR023096">
    <property type="entry name" value="G6P_Isomerase_C"/>
</dbReference>
<dbReference type="InterPro" id="IPR001672">
    <property type="entry name" value="G6P_Isomerase"/>
</dbReference>
<evidence type="ECO:0000256" key="4">
    <source>
        <dbReference type="ARBA" id="ARBA00023152"/>
    </source>
</evidence>
<dbReference type="GO" id="GO:0097367">
    <property type="term" value="F:carbohydrate derivative binding"/>
    <property type="evidence" value="ECO:0007669"/>
    <property type="project" value="InterPro"/>
</dbReference>
<dbReference type="GO" id="GO:0004347">
    <property type="term" value="F:glucose-6-phosphate isomerase activity"/>
    <property type="evidence" value="ECO:0007669"/>
    <property type="project" value="UniProtKB-UniRule"/>
</dbReference>
<evidence type="ECO:0000256" key="7">
    <source>
        <dbReference type="HAMAP-Rule" id="MF_00473"/>
    </source>
</evidence>